<evidence type="ECO:0000313" key="1">
    <source>
        <dbReference type="EMBL" id="KAJ8665602.1"/>
    </source>
</evidence>
<proteinExistence type="predicted"/>
<reference evidence="1" key="1">
    <citation type="submission" date="2023-04" db="EMBL/GenBank/DDBJ databases">
        <title>A chromosome-level genome assembly of the parasitoid wasp Eretmocerus hayati.</title>
        <authorList>
            <person name="Zhong Y."/>
            <person name="Liu S."/>
            <person name="Liu Y."/>
        </authorList>
    </citation>
    <scope>NUCLEOTIDE SEQUENCE</scope>
    <source>
        <strain evidence="1">ZJU_SS_LIU_2023</strain>
    </source>
</reference>
<organism evidence="1 2">
    <name type="scientific">Eretmocerus hayati</name>
    <dbReference type="NCBI Taxonomy" id="131215"/>
    <lineage>
        <taxon>Eukaryota</taxon>
        <taxon>Metazoa</taxon>
        <taxon>Ecdysozoa</taxon>
        <taxon>Arthropoda</taxon>
        <taxon>Hexapoda</taxon>
        <taxon>Insecta</taxon>
        <taxon>Pterygota</taxon>
        <taxon>Neoptera</taxon>
        <taxon>Endopterygota</taxon>
        <taxon>Hymenoptera</taxon>
        <taxon>Apocrita</taxon>
        <taxon>Proctotrupomorpha</taxon>
        <taxon>Chalcidoidea</taxon>
        <taxon>Aphelinidae</taxon>
        <taxon>Aphelininae</taxon>
        <taxon>Eretmocerus</taxon>
    </lineage>
</organism>
<gene>
    <name evidence="1" type="ORF">QAD02_007264</name>
</gene>
<protein>
    <submittedName>
        <fullName evidence="1">Uncharacterized protein</fullName>
    </submittedName>
</protein>
<accession>A0ACC2N3I5</accession>
<sequence length="148" mass="17082">MSGPNPQPQNIRSNSPARQIHEKQGQRVKIIDNNDPNLYDRNSMPYKLNRDDMQLPPPLSLSTLKVVLMHIQNLGYGNNPSQPPSILKRTGSRAPSPYQRPNSPASRPVSPGRNYNQDQYNRNQYPYNMQYPYPFPPTYPPLFYYPNP</sequence>
<evidence type="ECO:0000313" key="2">
    <source>
        <dbReference type="Proteomes" id="UP001239111"/>
    </source>
</evidence>
<comment type="caution">
    <text evidence="1">The sequence shown here is derived from an EMBL/GenBank/DDBJ whole genome shotgun (WGS) entry which is preliminary data.</text>
</comment>
<dbReference type="Proteomes" id="UP001239111">
    <property type="component" value="Chromosome 4"/>
</dbReference>
<name>A0ACC2N3I5_9HYME</name>
<keyword evidence="2" id="KW-1185">Reference proteome</keyword>
<dbReference type="EMBL" id="CM056744">
    <property type="protein sequence ID" value="KAJ8665602.1"/>
    <property type="molecule type" value="Genomic_DNA"/>
</dbReference>